<comment type="caution">
    <text evidence="2">The sequence shown here is derived from an EMBL/GenBank/DDBJ whole genome shotgun (WGS) entry which is preliminary data.</text>
</comment>
<sequence length="66" mass="7128">MEDMSTVLLNPRRTGPAHGATAATGHHHSHRVGDAVRAVKVFVRAAFGVVVLGEYAEEAGVRHRDR</sequence>
<feature type="compositionally biased region" description="Low complexity" evidence="1">
    <location>
        <begin position="14"/>
        <end position="24"/>
    </location>
</feature>
<evidence type="ECO:0000313" key="2">
    <source>
        <dbReference type="EMBL" id="GGV96550.1"/>
    </source>
</evidence>
<accession>A0ABQ2W8D0</accession>
<reference evidence="3" key="1">
    <citation type="journal article" date="2019" name="Int. J. Syst. Evol. Microbiol.">
        <title>The Global Catalogue of Microorganisms (GCM) 10K type strain sequencing project: providing services to taxonomists for standard genome sequencing and annotation.</title>
        <authorList>
            <consortium name="The Broad Institute Genomics Platform"/>
            <consortium name="The Broad Institute Genome Sequencing Center for Infectious Disease"/>
            <person name="Wu L."/>
            <person name="Ma J."/>
        </authorList>
    </citation>
    <scope>NUCLEOTIDE SEQUENCE [LARGE SCALE GENOMIC DNA]</scope>
    <source>
        <strain evidence="3">JCM 4376</strain>
    </source>
</reference>
<name>A0ABQ2W8D0_9ACTN</name>
<evidence type="ECO:0000256" key="1">
    <source>
        <dbReference type="SAM" id="MobiDB-lite"/>
    </source>
</evidence>
<evidence type="ECO:0000313" key="3">
    <source>
        <dbReference type="Proteomes" id="UP000660675"/>
    </source>
</evidence>
<proteinExistence type="predicted"/>
<dbReference type="EMBL" id="BMTF01000039">
    <property type="protein sequence ID" value="GGV96550.1"/>
    <property type="molecule type" value="Genomic_DNA"/>
</dbReference>
<dbReference type="Proteomes" id="UP000660675">
    <property type="component" value="Unassembled WGS sequence"/>
</dbReference>
<keyword evidence="3" id="KW-1185">Reference proteome</keyword>
<protein>
    <submittedName>
        <fullName evidence="2">Uncharacterized protein</fullName>
    </submittedName>
</protein>
<feature type="region of interest" description="Disordered" evidence="1">
    <location>
        <begin position="1"/>
        <end position="29"/>
    </location>
</feature>
<organism evidence="2 3">
    <name type="scientific">Streptomyces gelaticus</name>
    <dbReference type="NCBI Taxonomy" id="285446"/>
    <lineage>
        <taxon>Bacteria</taxon>
        <taxon>Bacillati</taxon>
        <taxon>Actinomycetota</taxon>
        <taxon>Actinomycetes</taxon>
        <taxon>Kitasatosporales</taxon>
        <taxon>Streptomycetaceae</taxon>
        <taxon>Streptomyces</taxon>
    </lineage>
</organism>
<gene>
    <name evidence="2" type="ORF">GCM10015535_66310</name>
</gene>